<evidence type="ECO:0000256" key="4">
    <source>
        <dbReference type="ARBA" id="ARBA00042380"/>
    </source>
</evidence>
<dbReference type="OrthoDB" id="438641at2759"/>
<dbReference type="GO" id="GO:0032259">
    <property type="term" value="P:methylation"/>
    <property type="evidence" value="ECO:0007669"/>
    <property type="project" value="UniProtKB-KW"/>
</dbReference>
<dbReference type="EMBL" id="JH719418">
    <property type="protein sequence ID" value="EJF60190.1"/>
    <property type="molecule type" value="Genomic_DNA"/>
</dbReference>
<name>R7SWW5_DICSQ</name>
<dbReference type="GO" id="GO:0042799">
    <property type="term" value="F:histone H4K20 methyltransferase activity"/>
    <property type="evidence" value="ECO:0007669"/>
    <property type="project" value="TreeGrafter"/>
</dbReference>
<organism evidence="9 10">
    <name type="scientific">Dichomitus squalens (strain LYAD-421)</name>
    <name type="common">Western red white-rot fungus</name>
    <dbReference type="NCBI Taxonomy" id="732165"/>
    <lineage>
        <taxon>Eukaryota</taxon>
        <taxon>Fungi</taxon>
        <taxon>Dikarya</taxon>
        <taxon>Basidiomycota</taxon>
        <taxon>Agaricomycotina</taxon>
        <taxon>Agaricomycetes</taxon>
        <taxon>Polyporales</taxon>
        <taxon>Polyporaceae</taxon>
        <taxon>Dichomitus</taxon>
    </lineage>
</organism>
<dbReference type="RefSeq" id="XP_007367144.1">
    <property type="nucleotide sequence ID" value="XM_007367082.1"/>
</dbReference>
<sequence length="442" mass="48822">MTAPTGISPSEDDLKGALVALKTANPTLGVPKIHALLVAEHPEWIVSEKRTRKVLQNQGLVQTLSASGAASGQVHPTSKLIEGLDVTKWTTKAEVKYFGKAKGKGLVAKEAIAEGEVIWKEDPFILAPEWNLYDLQMSSHACGHCSTPLTTSPLIVPCSASTSSTPCPVRFCSRLCLSRSGRTHPLLCTSRNPAAAPLLHFARKNQWMALHALAQMTARVLLTFQQDDKLFAEDWEVVRSLAQLGMEERAKGGWCMRGHRLGAEPDRAMWKKAHKLYVQAFQEPATDAEKKRLAKLLKKPLPQDVSDTLFDYEAFLRGLGRMSLNLEAHGGLYVLHSHLNHNCDPNVSVRHLDQRTALSRITVIARRDIAPGEELLVTYVNPELSLEQRRRGLMEWGFGKCACERCRKEEKEKKESGDAEDANEGGDKADLEAELKAGLGVM</sequence>
<dbReference type="InterPro" id="IPR001214">
    <property type="entry name" value="SET_dom"/>
</dbReference>
<dbReference type="GO" id="GO:0045814">
    <property type="term" value="P:negative regulation of gene expression, epigenetic"/>
    <property type="evidence" value="ECO:0007669"/>
    <property type="project" value="TreeGrafter"/>
</dbReference>
<gene>
    <name evidence="9" type="ORF">DICSQDRAFT_63591</name>
</gene>
<dbReference type="Pfam" id="PF00856">
    <property type="entry name" value="SET"/>
    <property type="match status" value="1"/>
</dbReference>
<evidence type="ECO:0000313" key="10">
    <source>
        <dbReference type="Proteomes" id="UP000053319"/>
    </source>
</evidence>
<keyword evidence="3" id="KW-0949">S-adenosyl-L-methionine</keyword>
<dbReference type="HOGENOM" id="CLU_031650_0_0_1"/>
<evidence type="ECO:0000256" key="2">
    <source>
        <dbReference type="ARBA" id="ARBA00022679"/>
    </source>
</evidence>
<dbReference type="Gene3D" id="2.170.270.10">
    <property type="entry name" value="SET domain"/>
    <property type="match status" value="1"/>
</dbReference>
<evidence type="ECO:0000259" key="8">
    <source>
        <dbReference type="PROSITE" id="PS50280"/>
    </source>
</evidence>
<dbReference type="Gene3D" id="1.10.220.160">
    <property type="match status" value="1"/>
</dbReference>
<feature type="domain" description="SET" evidence="8">
    <location>
        <begin position="91"/>
        <end position="380"/>
    </location>
</feature>
<proteinExistence type="predicted"/>
<evidence type="ECO:0000256" key="7">
    <source>
        <dbReference type="SAM" id="MobiDB-lite"/>
    </source>
</evidence>
<keyword evidence="1" id="KW-0489">Methyltransferase</keyword>
<dbReference type="PROSITE" id="PS50280">
    <property type="entry name" value="SET"/>
    <property type="match status" value="1"/>
</dbReference>
<dbReference type="OMA" id="CEPNVRY"/>
<dbReference type="InterPro" id="IPR046341">
    <property type="entry name" value="SET_dom_sf"/>
</dbReference>
<evidence type="ECO:0000256" key="3">
    <source>
        <dbReference type="ARBA" id="ARBA00022691"/>
    </source>
</evidence>
<accession>R7SWW5</accession>
<dbReference type="SMART" id="SM00317">
    <property type="entry name" value="SET"/>
    <property type="match status" value="1"/>
</dbReference>
<dbReference type="PANTHER" id="PTHR46402">
    <property type="entry name" value="SET AND MYND DOMAIN-CONTAINING PROTEIN 5"/>
    <property type="match status" value="1"/>
</dbReference>
<reference evidence="9 10" key="1">
    <citation type="journal article" date="2012" name="Science">
        <title>The Paleozoic origin of enzymatic lignin decomposition reconstructed from 31 fungal genomes.</title>
        <authorList>
            <person name="Floudas D."/>
            <person name="Binder M."/>
            <person name="Riley R."/>
            <person name="Barry K."/>
            <person name="Blanchette R.A."/>
            <person name="Henrissat B."/>
            <person name="Martinez A.T."/>
            <person name="Otillar R."/>
            <person name="Spatafora J.W."/>
            <person name="Yadav J.S."/>
            <person name="Aerts A."/>
            <person name="Benoit I."/>
            <person name="Boyd A."/>
            <person name="Carlson A."/>
            <person name="Copeland A."/>
            <person name="Coutinho P.M."/>
            <person name="de Vries R.P."/>
            <person name="Ferreira P."/>
            <person name="Findley K."/>
            <person name="Foster B."/>
            <person name="Gaskell J."/>
            <person name="Glotzer D."/>
            <person name="Gorecki P."/>
            <person name="Heitman J."/>
            <person name="Hesse C."/>
            <person name="Hori C."/>
            <person name="Igarashi K."/>
            <person name="Jurgens J.A."/>
            <person name="Kallen N."/>
            <person name="Kersten P."/>
            <person name="Kohler A."/>
            <person name="Kuees U."/>
            <person name="Kumar T.K.A."/>
            <person name="Kuo A."/>
            <person name="LaButti K."/>
            <person name="Larrondo L.F."/>
            <person name="Lindquist E."/>
            <person name="Ling A."/>
            <person name="Lombard V."/>
            <person name="Lucas S."/>
            <person name="Lundell T."/>
            <person name="Martin R."/>
            <person name="McLaughlin D.J."/>
            <person name="Morgenstern I."/>
            <person name="Morin E."/>
            <person name="Murat C."/>
            <person name="Nagy L.G."/>
            <person name="Nolan M."/>
            <person name="Ohm R.A."/>
            <person name="Patyshakuliyeva A."/>
            <person name="Rokas A."/>
            <person name="Ruiz-Duenas F.J."/>
            <person name="Sabat G."/>
            <person name="Salamov A."/>
            <person name="Samejima M."/>
            <person name="Schmutz J."/>
            <person name="Slot J.C."/>
            <person name="St John F."/>
            <person name="Stenlid J."/>
            <person name="Sun H."/>
            <person name="Sun S."/>
            <person name="Syed K."/>
            <person name="Tsang A."/>
            <person name="Wiebenga A."/>
            <person name="Young D."/>
            <person name="Pisabarro A."/>
            <person name="Eastwood D.C."/>
            <person name="Martin F."/>
            <person name="Cullen D."/>
            <person name="Grigoriev I.V."/>
            <person name="Hibbett D.S."/>
        </authorList>
    </citation>
    <scope>NUCLEOTIDE SEQUENCE [LARGE SCALE GENOMIC DNA]</scope>
    <source>
        <strain evidence="9 10">LYAD-421 SS1</strain>
    </source>
</reference>
<dbReference type="PANTHER" id="PTHR46402:SF2">
    <property type="entry name" value="HISTONE-LYSINE N-TRIMETHYLTRANSFERASE SMYD5"/>
    <property type="match status" value="1"/>
</dbReference>
<comment type="catalytic activity">
    <reaction evidence="6">
        <text>L-lysyl-[histone] + S-adenosyl-L-methionine = N(6)-methyl-L-lysyl-[histone] + S-adenosyl-L-homocysteine + H(+)</text>
        <dbReference type="Rhea" id="RHEA:10024"/>
        <dbReference type="Rhea" id="RHEA-COMP:9845"/>
        <dbReference type="Rhea" id="RHEA-COMP:9846"/>
        <dbReference type="ChEBI" id="CHEBI:15378"/>
        <dbReference type="ChEBI" id="CHEBI:29969"/>
        <dbReference type="ChEBI" id="CHEBI:57856"/>
        <dbReference type="ChEBI" id="CHEBI:59789"/>
        <dbReference type="ChEBI" id="CHEBI:61929"/>
    </reaction>
    <physiologicalReaction direction="left-to-right" evidence="6">
        <dbReference type="Rhea" id="RHEA:10025"/>
    </physiologicalReaction>
</comment>
<evidence type="ECO:0000256" key="1">
    <source>
        <dbReference type="ARBA" id="ARBA00022603"/>
    </source>
</evidence>
<dbReference type="CDD" id="cd20071">
    <property type="entry name" value="SET_SMYD"/>
    <property type="match status" value="1"/>
</dbReference>
<evidence type="ECO:0000256" key="6">
    <source>
        <dbReference type="ARBA" id="ARBA00048619"/>
    </source>
</evidence>
<dbReference type="GeneID" id="18843232"/>
<evidence type="ECO:0000256" key="5">
    <source>
        <dbReference type="ARBA" id="ARBA00044528"/>
    </source>
</evidence>
<dbReference type="AlphaFoldDB" id="R7SWW5"/>
<keyword evidence="2" id="KW-0808">Transferase</keyword>
<evidence type="ECO:0000313" key="9">
    <source>
        <dbReference type="EMBL" id="EJF60190.1"/>
    </source>
</evidence>
<dbReference type="Proteomes" id="UP000053319">
    <property type="component" value="Unassembled WGS sequence"/>
</dbReference>
<dbReference type="KEGG" id="dsq:DICSQDRAFT_63591"/>
<dbReference type="SUPFAM" id="SSF82199">
    <property type="entry name" value="SET domain"/>
    <property type="match status" value="1"/>
</dbReference>
<feature type="region of interest" description="Disordered" evidence="7">
    <location>
        <begin position="409"/>
        <end position="431"/>
    </location>
</feature>
<dbReference type="Gene3D" id="6.10.140.2220">
    <property type="match status" value="1"/>
</dbReference>
<protein>
    <recommendedName>
        <fullName evidence="5">Histone-lysine N-methyltransferase SET5</fullName>
    </recommendedName>
    <alternativeName>
        <fullName evidence="4">SET domain-containing protein 5</fullName>
    </alternativeName>
</protein>